<keyword evidence="2 5" id="KW-0646">Protease inhibitor</keyword>
<sequence>APANHTSFDREHRTKTESLYPPPRYKVSSPTSLDQHRLDSRNRSVLSQTLCSGHPSYNPPSGRTAAMAEAAQGGGLRGRGALLGGVQDAPAGRENDLETIELARFAVAEHNTKANALLEFERLVKVRQQVVAGCMHYFTIEVKEGGAKKLYEAKVWEKAWENFKQLQDFKPAA</sequence>
<feature type="compositionally biased region" description="Basic and acidic residues" evidence="6">
    <location>
        <begin position="7"/>
        <end position="16"/>
    </location>
</feature>
<dbReference type="CDD" id="cd00042">
    <property type="entry name" value="CY"/>
    <property type="match status" value="1"/>
</dbReference>
<evidence type="ECO:0000313" key="9">
    <source>
        <dbReference type="Proteomes" id="UP000015105"/>
    </source>
</evidence>
<dbReference type="InterPro" id="IPR046350">
    <property type="entry name" value="Cystatin_sf"/>
</dbReference>
<dbReference type="PANTHER" id="PTHR11413:SF104">
    <property type="entry name" value="CYSTEINE PROTEINASE INHIBITOR 2"/>
    <property type="match status" value="1"/>
</dbReference>
<dbReference type="Gramene" id="AET1Gv20734900.1">
    <property type="protein sequence ID" value="AET1Gv20734900.1"/>
    <property type="gene ID" value="AET1Gv20734900"/>
</dbReference>
<evidence type="ECO:0000256" key="1">
    <source>
        <dbReference type="ARBA" id="ARBA00007233"/>
    </source>
</evidence>
<reference evidence="9" key="1">
    <citation type="journal article" date="2014" name="Science">
        <title>Ancient hybridizations among the ancestral genomes of bread wheat.</title>
        <authorList>
            <consortium name="International Wheat Genome Sequencing Consortium,"/>
            <person name="Marcussen T."/>
            <person name="Sandve S.R."/>
            <person name="Heier L."/>
            <person name="Spannagl M."/>
            <person name="Pfeifer M."/>
            <person name="Jakobsen K.S."/>
            <person name="Wulff B.B."/>
            <person name="Steuernagel B."/>
            <person name="Mayer K.F."/>
            <person name="Olsen O.A."/>
        </authorList>
    </citation>
    <scope>NUCLEOTIDE SEQUENCE [LARGE SCALE GENOMIC DNA]</scope>
    <source>
        <strain evidence="9">cv. AL8/78</strain>
    </source>
</reference>
<dbReference type="SMART" id="SM00043">
    <property type="entry name" value="CY"/>
    <property type="match status" value="1"/>
</dbReference>
<feature type="domain" description="Cystatin" evidence="7">
    <location>
        <begin position="81"/>
        <end position="172"/>
    </location>
</feature>
<evidence type="ECO:0000256" key="5">
    <source>
        <dbReference type="RuleBase" id="RU362130"/>
    </source>
</evidence>
<dbReference type="AlphaFoldDB" id="A0A452ZEP6"/>
<accession>A0A452ZEP6</accession>
<reference evidence="8" key="3">
    <citation type="journal article" date="2017" name="Nature">
        <title>Genome sequence of the progenitor of the wheat D genome Aegilops tauschii.</title>
        <authorList>
            <person name="Luo M.C."/>
            <person name="Gu Y.Q."/>
            <person name="Puiu D."/>
            <person name="Wang H."/>
            <person name="Twardziok S.O."/>
            <person name="Deal K.R."/>
            <person name="Huo N."/>
            <person name="Zhu T."/>
            <person name="Wang L."/>
            <person name="Wang Y."/>
            <person name="McGuire P.E."/>
            <person name="Liu S."/>
            <person name="Long H."/>
            <person name="Ramasamy R.K."/>
            <person name="Rodriguez J.C."/>
            <person name="Van S.L."/>
            <person name="Yuan L."/>
            <person name="Wang Z."/>
            <person name="Xia Z."/>
            <person name="Xiao L."/>
            <person name="Anderson O.D."/>
            <person name="Ouyang S."/>
            <person name="Liang Y."/>
            <person name="Zimin A.V."/>
            <person name="Pertea G."/>
            <person name="Qi P."/>
            <person name="Bennetzen J.L."/>
            <person name="Dai X."/>
            <person name="Dawson M.W."/>
            <person name="Muller H.G."/>
            <person name="Kugler K."/>
            <person name="Rivarola-Duarte L."/>
            <person name="Spannagl M."/>
            <person name="Mayer K.F.X."/>
            <person name="Lu F.H."/>
            <person name="Bevan M.W."/>
            <person name="Leroy P."/>
            <person name="Li P."/>
            <person name="You F.M."/>
            <person name="Sun Q."/>
            <person name="Liu Z."/>
            <person name="Lyons E."/>
            <person name="Wicker T."/>
            <person name="Salzberg S.L."/>
            <person name="Devos K.M."/>
            <person name="Dvorak J."/>
        </authorList>
    </citation>
    <scope>NUCLEOTIDE SEQUENCE [LARGE SCALE GENOMIC DNA]</scope>
    <source>
        <strain evidence="8">cv. AL8/78</strain>
    </source>
</reference>
<evidence type="ECO:0000256" key="3">
    <source>
        <dbReference type="ARBA" id="ARBA00022704"/>
    </source>
</evidence>
<dbReference type="EnsemblPlants" id="AET1Gv20734900.1">
    <property type="protein sequence ID" value="AET1Gv20734900.1"/>
    <property type="gene ID" value="AET1Gv20734900"/>
</dbReference>
<dbReference type="Pfam" id="PF16845">
    <property type="entry name" value="SQAPI"/>
    <property type="match status" value="1"/>
</dbReference>
<dbReference type="InterPro" id="IPR027214">
    <property type="entry name" value="Cystatin"/>
</dbReference>
<reference evidence="8" key="5">
    <citation type="journal article" date="2021" name="G3 (Bethesda)">
        <title>Aegilops tauschii genome assembly Aet v5.0 features greater sequence contiguity and improved annotation.</title>
        <authorList>
            <person name="Wang L."/>
            <person name="Zhu T."/>
            <person name="Rodriguez J.C."/>
            <person name="Deal K.R."/>
            <person name="Dubcovsky J."/>
            <person name="McGuire P.E."/>
            <person name="Lux T."/>
            <person name="Spannagl M."/>
            <person name="Mayer K.F.X."/>
            <person name="Baldrich P."/>
            <person name="Meyers B.C."/>
            <person name="Huo N."/>
            <person name="Gu Y.Q."/>
            <person name="Zhou H."/>
            <person name="Devos K.M."/>
            <person name="Bennetzen J.L."/>
            <person name="Unver T."/>
            <person name="Budak H."/>
            <person name="Gulick P.J."/>
            <person name="Galiba G."/>
            <person name="Kalapos B."/>
            <person name="Nelson D.R."/>
            <person name="Li P."/>
            <person name="You F.M."/>
            <person name="Luo M.C."/>
            <person name="Dvorak J."/>
        </authorList>
    </citation>
    <scope>NUCLEOTIDE SEQUENCE [LARGE SCALE GENOMIC DNA]</scope>
    <source>
        <strain evidence="8">cv. AL8/78</strain>
    </source>
</reference>
<dbReference type="InterPro" id="IPR000010">
    <property type="entry name" value="Cystatin_dom"/>
</dbReference>
<keyword evidence="4" id="KW-0611">Plant defense</keyword>
<comment type="similarity">
    <text evidence="1 5">Belongs to the cystatin family. Phytocystatin subfamily.</text>
</comment>
<keyword evidence="3 5" id="KW-0789">Thiol protease inhibitor</keyword>
<dbReference type="Gene3D" id="3.10.450.10">
    <property type="match status" value="1"/>
</dbReference>
<dbReference type="PANTHER" id="PTHR11413">
    <property type="entry name" value="CYSTATIN FAMILY MEMBER"/>
    <property type="match status" value="1"/>
</dbReference>
<dbReference type="SUPFAM" id="SSF54403">
    <property type="entry name" value="Cystatin/monellin"/>
    <property type="match status" value="1"/>
</dbReference>
<dbReference type="STRING" id="200361.A0A452ZEP6"/>
<evidence type="ECO:0000259" key="7">
    <source>
        <dbReference type="SMART" id="SM00043"/>
    </source>
</evidence>
<evidence type="ECO:0000256" key="4">
    <source>
        <dbReference type="ARBA" id="ARBA00022821"/>
    </source>
</evidence>
<dbReference type="GO" id="GO:0004869">
    <property type="term" value="F:cysteine-type endopeptidase inhibitor activity"/>
    <property type="evidence" value="ECO:0007669"/>
    <property type="project" value="UniProtKB-KW"/>
</dbReference>
<feature type="region of interest" description="Disordered" evidence="6">
    <location>
        <begin position="1"/>
        <end position="39"/>
    </location>
</feature>
<organism evidence="8 9">
    <name type="scientific">Aegilops tauschii subsp. strangulata</name>
    <name type="common">Goatgrass</name>
    <dbReference type="NCBI Taxonomy" id="200361"/>
    <lineage>
        <taxon>Eukaryota</taxon>
        <taxon>Viridiplantae</taxon>
        <taxon>Streptophyta</taxon>
        <taxon>Embryophyta</taxon>
        <taxon>Tracheophyta</taxon>
        <taxon>Spermatophyta</taxon>
        <taxon>Magnoliopsida</taxon>
        <taxon>Liliopsida</taxon>
        <taxon>Poales</taxon>
        <taxon>Poaceae</taxon>
        <taxon>BOP clade</taxon>
        <taxon>Pooideae</taxon>
        <taxon>Triticodae</taxon>
        <taxon>Triticeae</taxon>
        <taxon>Triticinae</taxon>
        <taxon>Aegilops</taxon>
    </lineage>
</organism>
<name>A0A452ZEP6_AEGTS</name>
<reference evidence="8" key="4">
    <citation type="submission" date="2019-03" db="UniProtKB">
        <authorList>
            <consortium name="EnsemblPlants"/>
        </authorList>
    </citation>
    <scope>IDENTIFICATION</scope>
</reference>
<dbReference type="GO" id="GO:0006952">
    <property type="term" value="P:defense response"/>
    <property type="evidence" value="ECO:0007669"/>
    <property type="project" value="UniProtKB-KW"/>
</dbReference>
<reference evidence="9" key="2">
    <citation type="journal article" date="2017" name="Nat. Plants">
        <title>The Aegilops tauschii genome reveals multiple impacts of transposons.</title>
        <authorList>
            <person name="Zhao G."/>
            <person name="Zou C."/>
            <person name="Li K."/>
            <person name="Wang K."/>
            <person name="Li T."/>
            <person name="Gao L."/>
            <person name="Zhang X."/>
            <person name="Wang H."/>
            <person name="Yang Z."/>
            <person name="Liu X."/>
            <person name="Jiang W."/>
            <person name="Mao L."/>
            <person name="Kong X."/>
            <person name="Jiao Y."/>
            <person name="Jia J."/>
        </authorList>
    </citation>
    <scope>NUCLEOTIDE SEQUENCE [LARGE SCALE GENOMIC DNA]</scope>
    <source>
        <strain evidence="9">cv. AL8/78</strain>
    </source>
</reference>
<proteinExistence type="inferred from homology"/>
<evidence type="ECO:0000256" key="2">
    <source>
        <dbReference type="ARBA" id="ARBA00022690"/>
    </source>
</evidence>
<dbReference type="InterPro" id="IPR018073">
    <property type="entry name" value="Prot_inh_cystat_CS"/>
</dbReference>
<evidence type="ECO:0000313" key="8">
    <source>
        <dbReference type="EnsemblPlants" id="AET1Gv20734900.1"/>
    </source>
</evidence>
<dbReference type="PROSITE" id="PS00287">
    <property type="entry name" value="CYSTATIN"/>
    <property type="match status" value="1"/>
</dbReference>
<keyword evidence="9" id="KW-1185">Reference proteome</keyword>
<protein>
    <recommendedName>
        <fullName evidence="5">Cysteine proteinase inhibitor</fullName>
    </recommendedName>
</protein>
<dbReference type="Proteomes" id="UP000015105">
    <property type="component" value="Chromosome 1D"/>
</dbReference>
<evidence type="ECO:0000256" key="6">
    <source>
        <dbReference type="SAM" id="MobiDB-lite"/>
    </source>
</evidence>